<dbReference type="PANTHER" id="PTHR23151:SF90">
    <property type="entry name" value="DIHYDROLIPOYLLYSINE-RESIDUE ACETYLTRANSFERASE COMPONENT OF PYRUVATE DEHYDROGENASE COMPLEX, MITOCHONDRIAL-RELATED"/>
    <property type="match status" value="1"/>
</dbReference>
<dbReference type="PROSITE" id="PS51826">
    <property type="entry name" value="PSBD"/>
    <property type="match status" value="1"/>
</dbReference>
<name>A0A1X7V6P2_AMPQE</name>
<dbReference type="Pfam" id="PF00198">
    <property type="entry name" value="2-oxoacid_dh"/>
    <property type="match status" value="1"/>
</dbReference>
<dbReference type="STRING" id="400682.A0A1X7V6P2"/>
<dbReference type="InterPro" id="IPR004167">
    <property type="entry name" value="PSBD"/>
</dbReference>
<comment type="similarity">
    <text evidence="1">Belongs to the 2-oxoacid dehydrogenase family.</text>
</comment>
<dbReference type="EnsemblMetazoa" id="XM_003385565.3">
    <property type="protein sequence ID" value="XP_003385613.1"/>
    <property type="gene ID" value="LOC100634770"/>
</dbReference>
<organism evidence="3">
    <name type="scientific">Amphimedon queenslandica</name>
    <name type="common">Sponge</name>
    <dbReference type="NCBI Taxonomy" id="400682"/>
    <lineage>
        <taxon>Eukaryota</taxon>
        <taxon>Metazoa</taxon>
        <taxon>Porifera</taxon>
        <taxon>Demospongiae</taxon>
        <taxon>Heteroscleromorpha</taxon>
        <taxon>Haplosclerida</taxon>
        <taxon>Niphatidae</taxon>
        <taxon>Amphimedon</taxon>
    </lineage>
</organism>
<evidence type="ECO:0000313" key="4">
    <source>
        <dbReference type="Proteomes" id="UP000007879"/>
    </source>
</evidence>
<dbReference type="SUPFAM" id="SSF52777">
    <property type="entry name" value="CoA-dependent acyltransferases"/>
    <property type="match status" value="1"/>
</dbReference>
<dbReference type="EnsemblMetazoa" id="Aqu2.1.35172_001">
    <property type="protein sequence ID" value="Aqu2.1.35172_001"/>
    <property type="gene ID" value="Aqu2.1.35172"/>
</dbReference>
<feature type="domain" description="Peripheral subunit-binding (PSBD)" evidence="2">
    <location>
        <begin position="49"/>
        <end position="87"/>
    </location>
</feature>
<evidence type="ECO:0000256" key="1">
    <source>
        <dbReference type="ARBA" id="ARBA00007317"/>
    </source>
</evidence>
<dbReference type="GO" id="GO:0006086">
    <property type="term" value="P:pyruvate decarboxylation to acetyl-CoA"/>
    <property type="evidence" value="ECO:0007669"/>
    <property type="project" value="InterPro"/>
</dbReference>
<dbReference type="Gene3D" id="4.10.320.10">
    <property type="entry name" value="E3-binding domain"/>
    <property type="match status" value="1"/>
</dbReference>
<dbReference type="AlphaFoldDB" id="A0A1X7V6P2"/>
<dbReference type="GO" id="GO:0005739">
    <property type="term" value="C:mitochondrion"/>
    <property type="evidence" value="ECO:0007669"/>
    <property type="project" value="TreeGrafter"/>
</dbReference>
<gene>
    <name evidence="3" type="primary">100634770</name>
</gene>
<sequence length="343" mass="37212">MAAFRKAFVYKSSGFLQGATEITKRELRSWKIVRTISSTSAKQAAPPVPLSPAVRFLIDANPHLNPADIPSTGPKGRLLKGDVLKYMDDLKSGKAAPTKGPGLPPVESPSGDSGLRYVDIPLNNMRKTIAKRLTASKRDIPYTYAVIDCAVDQLMELRKRILNETGNKVSVNDIIIKAVASTLEQLPESNSMWTPEGDLEKLPNVDVAVAVAIEGGLITPIIRNTNALSIVEISSQIKSLADKARDGKLQPHEYQGGTFCVSNLGMYGISEFTAIINPPQSAILAIGRIHTIPSIGPDETLSGVTKTITATLSCDTRVMDYELSCKWMSLFKKNIEHPFVLGI</sequence>
<dbReference type="GO" id="GO:0016746">
    <property type="term" value="F:acyltransferase activity"/>
    <property type="evidence" value="ECO:0007669"/>
    <property type="project" value="InterPro"/>
</dbReference>
<dbReference type="InterPro" id="IPR036625">
    <property type="entry name" value="E3-bd_dom_sf"/>
</dbReference>
<dbReference type="PANTHER" id="PTHR23151">
    <property type="entry name" value="DIHYDROLIPOAMIDE ACETYL/SUCCINYL-TRANSFERASE-RELATED"/>
    <property type="match status" value="1"/>
</dbReference>
<dbReference type="OMA" id="LELRCEM"/>
<dbReference type="InterPro" id="IPR001078">
    <property type="entry name" value="2-oxoacid_DH_actylTfrase"/>
</dbReference>
<dbReference type="Proteomes" id="UP000007879">
    <property type="component" value="Unassembled WGS sequence"/>
</dbReference>
<dbReference type="InterPro" id="IPR045257">
    <property type="entry name" value="E2/Pdx1"/>
</dbReference>
<dbReference type="InParanoid" id="A0A1X7V6P2"/>
<reference evidence="3" key="2">
    <citation type="submission" date="2017-05" db="UniProtKB">
        <authorList>
            <consortium name="EnsemblMetazoa"/>
        </authorList>
    </citation>
    <scope>IDENTIFICATION</scope>
</reference>
<dbReference type="OrthoDB" id="537444at2759"/>
<keyword evidence="4" id="KW-1185">Reference proteome</keyword>
<proteinExistence type="inferred from homology"/>
<dbReference type="SUPFAM" id="SSF47005">
    <property type="entry name" value="Peripheral subunit-binding domain of 2-oxo acid dehydrogenase complex"/>
    <property type="match status" value="1"/>
</dbReference>
<dbReference type="eggNOG" id="KOG0557">
    <property type="taxonomic scope" value="Eukaryota"/>
</dbReference>
<dbReference type="Pfam" id="PF02817">
    <property type="entry name" value="E3_binding"/>
    <property type="match status" value="1"/>
</dbReference>
<evidence type="ECO:0000259" key="2">
    <source>
        <dbReference type="PROSITE" id="PS51826"/>
    </source>
</evidence>
<accession>A0A1X7V6P2</accession>
<dbReference type="GO" id="GO:0045254">
    <property type="term" value="C:pyruvate dehydrogenase complex"/>
    <property type="evidence" value="ECO:0007669"/>
    <property type="project" value="InterPro"/>
</dbReference>
<protein>
    <recommendedName>
        <fullName evidence="2">Peripheral subunit-binding (PSBD) domain-containing protein</fullName>
    </recommendedName>
</protein>
<evidence type="ECO:0000313" key="3">
    <source>
        <dbReference type="EnsemblMetazoa" id="Aqu2.1.35172_001"/>
    </source>
</evidence>
<dbReference type="Gene3D" id="3.30.559.10">
    <property type="entry name" value="Chloramphenicol acetyltransferase-like domain"/>
    <property type="match status" value="1"/>
</dbReference>
<dbReference type="InterPro" id="IPR023213">
    <property type="entry name" value="CAT-like_dom_sf"/>
</dbReference>
<reference evidence="4" key="1">
    <citation type="journal article" date="2010" name="Nature">
        <title>The Amphimedon queenslandica genome and the evolution of animal complexity.</title>
        <authorList>
            <person name="Srivastava M."/>
            <person name="Simakov O."/>
            <person name="Chapman J."/>
            <person name="Fahey B."/>
            <person name="Gauthier M.E."/>
            <person name="Mitros T."/>
            <person name="Richards G.S."/>
            <person name="Conaco C."/>
            <person name="Dacre M."/>
            <person name="Hellsten U."/>
            <person name="Larroux C."/>
            <person name="Putnam N.H."/>
            <person name="Stanke M."/>
            <person name="Adamska M."/>
            <person name="Darling A."/>
            <person name="Degnan S.M."/>
            <person name="Oakley T.H."/>
            <person name="Plachetzki D.C."/>
            <person name="Zhai Y."/>
            <person name="Adamski M."/>
            <person name="Calcino A."/>
            <person name="Cummins S.F."/>
            <person name="Goodstein D.M."/>
            <person name="Harris C."/>
            <person name="Jackson D.J."/>
            <person name="Leys S.P."/>
            <person name="Shu S."/>
            <person name="Woodcroft B.J."/>
            <person name="Vervoort M."/>
            <person name="Kosik K.S."/>
            <person name="Manning G."/>
            <person name="Degnan B.M."/>
            <person name="Rokhsar D.S."/>
        </authorList>
    </citation>
    <scope>NUCLEOTIDE SEQUENCE [LARGE SCALE GENOMIC DNA]</scope>
</reference>
<dbReference type="KEGG" id="aqu:100634770"/>